<gene>
    <name evidence="14" type="ORF">DM48_1493</name>
</gene>
<evidence type="ECO:0000259" key="11">
    <source>
        <dbReference type="PROSITE" id="PS50075"/>
    </source>
</evidence>
<dbReference type="GO" id="GO:0005886">
    <property type="term" value="C:plasma membrane"/>
    <property type="evidence" value="ECO:0007669"/>
    <property type="project" value="TreeGrafter"/>
</dbReference>
<dbReference type="Gene3D" id="3.10.129.110">
    <property type="entry name" value="Polyketide synthase dehydratase"/>
    <property type="match status" value="2"/>
</dbReference>
<evidence type="ECO:0000256" key="6">
    <source>
        <dbReference type="ARBA" id="ARBA00022679"/>
    </source>
</evidence>
<evidence type="ECO:0000256" key="9">
    <source>
        <dbReference type="PROSITE-ProRule" id="PRU01363"/>
    </source>
</evidence>
<dbReference type="InterPro" id="IPR014031">
    <property type="entry name" value="Ketoacyl_synth_C"/>
</dbReference>
<dbReference type="InterPro" id="IPR036736">
    <property type="entry name" value="ACP-like_sf"/>
</dbReference>
<feature type="compositionally biased region" description="Low complexity" evidence="10">
    <location>
        <begin position="11"/>
        <end position="40"/>
    </location>
</feature>
<dbReference type="Pfam" id="PF00109">
    <property type="entry name" value="ketoacyl-synt"/>
    <property type="match status" value="3"/>
</dbReference>
<dbReference type="PROSITE" id="PS52004">
    <property type="entry name" value="KS3_2"/>
    <property type="match status" value="3"/>
</dbReference>
<dbReference type="InterPro" id="IPR054514">
    <property type="entry name" value="RhiE-like_linker"/>
</dbReference>
<feature type="region of interest" description="C-terminal hotdog fold" evidence="9">
    <location>
        <begin position="813"/>
        <end position="956"/>
    </location>
</feature>
<evidence type="ECO:0000256" key="4">
    <source>
        <dbReference type="ARBA" id="ARBA00022490"/>
    </source>
</evidence>
<dbReference type="InterPro" id="IPR049551">
    <property type="entry name" value="PKS_DH_C"/>
</dbReference>
<feature type="domain" description="Carrier" evidence="11">
    <location>
        <begin position="2507"/>
        <end position="2584"/>
    </location>
</feature>
<dbReference type="InterPro" id="IPR057326">
    <property type="entry name" value="KR_dom"/>
</dbReference>
<sequence length="3250" mass="344649">MFEFLRKRSPADSAPAPVDAHAAEHATAAQPLAEAASAGPAPQPDDIAIIGLALRLPRAETLDDFWTELAAQRSLISEVSPQRWDKNVYYGDPRKEEDKTNSIWGGFIEHADCFDAEFFNISPREAQYMDPQQRFAMELAWKAIEDAGYRPGQLAGTNTGVYMGVCHWDYAELFEKTGQKVDAYFPTGTAYSIIANRVSHYYDLAGPSIVNDTACASSLVSVYQAVRAIRNGECDTALAGGVNLAWSVNHFIAFGKNGMLSKRGRSQAFDHEADGYVRGEGGAMLLLKPLQRALADGDSVYAVIKGIGTNHGGRTTSLTVTNAKAQARLIREVYTRAGIAPDSVSYIEAHGPGTPVGDPVEVLGLKEAFRDMHREAGSEPVPQSCGIGSVKTNIGHLEGAAGVAGMVKVIAAMRHRTLPGNVDFHQLNPLIKFEDSPFYVVGQSQPWATKGTAPRRAGVSSFGFGGTNAHVILEEGPSLAGADAANLADALQVAGTPVLVPLSARNGERLDEQIRQLAAHLRAHPELDLAALAYTLQIGREGMAERIAFVTDSVAELSARLDAALAATAPVERSWRGQAPVRRGRHDTKPAALDEDTELLVSHWIEKGRLDKLAEHWCGGGPVDWSRLHRAARPQRLRLPTYPFARVRHWLPEAEPAAATAARDTANATAPAALATLHPLLHENVSTLSSQAYRTAFAGTEFFLADHHVSGRMVLPGVAYLEMARAAAALAVEAGEHGTLKNVVWMRPLRVGAEPVEARMRLTPQTRGDVAYEVTSGAGDTLTVHSRGTIVAQAEPAAAPAAIDLNALRGACASPVALDEAYGWLRAAGMVHGPSLQAMSGLYQGERQVLVELSLPEALHAEAEAYRLHPSLLDAAIQGTVVLLRGERPALPFALRELRQYGPCATRMCAWIRPSAGAAGNAAMPAFDIDLCDAQGAVRVRLAGLSLRLLEAGDVAAADAAPTASTATLSYGVREWQAAPLTAPATPAANPGALVFVAGAAPDPQRDRQLAEALGASVEALVLPPAEQAAAGLEAAFQVVLRGVQRVMGERRKADVCIVLPDDEAGRLLAPLAALLQVALQESSRLRGRLMMVAGLAQLPAAALAERVRAELGASGAMHEVRYDMAGRRETNVVAPLVLPAASLGEVLKPGGVYWLTGGLGGLGRLIAEAVAGLSGVVLVLSGRGPADGRDAALRARGVTLDYLVADVANAEDTQRVVAEILRRHGRLNGVLHAAGVLQDGLIVNKTAGQASSVFAPKVHGLANLDAATRGLTLDFMLLFSSVAAIDPAAGQADYAVANRFLDAYADYRDAQVRAGRAHGVTVAIDWPLWADGGMRMDATSIDAMRRRTGGEPLPSELGLGALAAVLAARRAGHVSVRYGHARVEAAPQPAPAVQAAAALETVEAVETAAAPAVDLMGETLVLLKQTLGKVLKLDPAKIRTGEKFEQYGFDSIMAVDMTLQLEELVGSLPKTLFFEYVDLQGIADYLHEEHAQALAAALAARRPAAVATAPAVATRAEPVAPAAPPAPAAIAAGPAGATSRFGVPAPALAPAAMYDGDLHDIAVIGLAGRYPRAATLDAFWELLKNGEHAFEKIPSERWEHAGIYHDERDVLGKSTIRTGGFLDDIDKFDPRYFNISQRDAELMSPEVRLFLQVGVEAFEDAGYSREQMRQRYDGDVGVLVGTMSNHYNLLGFQNMLTRGSRASGSYTGTLPNMLSYFYGFTGPSIFLDTMCSAASTCIDQGVWMLRTRQCRMVLAGGVNLLLHPQNLISSSQEHFTSKSSDVIRSYGLGTDGTILGEGLGAVLLKPLVEAIADGDHIYGVIKGTAINNAGVRNGFTVPTPAMQARAVEKALADARVDARTISYVEGHGSGTKLGDPIEIKALTQAYRAHTDERAFCAIGSVKSNIAHLLAAAGVVGLTKVLLQMKHATLVPSLHADELNPAIPFADSPFHVQRELAEWRRPTVVGADGVATTYPRRAGVTSIGAGGMNSHMIIEEYAAPEPAHWPAAPRLFVLSAMTRTLLQNWMERLVARLREQPGLDPARLAYTLQVGRNVQPCRFAMVASSLDDVIAALEAFLRDQLAPGAVFVDNVLSIDPSAGPGELDRDLAAGDLPRLARHWAEGARLDWRLLWPERTPHRLSLPPSPFEKVRCWYEVHPDAPSVLDPLASRGKLHPFIGRNLSDLSAIAYETDARPDDLLDYAYRRDGQRRIVPTFVLDAAWALGSIAGLTAPFAVCDLALNPEPDWSGPARLEFALATRGPGSHEVGVHYTGEDGVLRPLARFALQETAAPQWPATLGLEVGSVAAPLDGAAFYATLREGGLDYLPYLESVERLGWSAGGACLVTLREAMPKQHHFAARVALAPAVLGAVQQVAHFLARQAGETDWQDAGFVGADALEFAGGAVRHLRFEGRDIEGRHTIALLDDTGRVLGTIRGARFGRAALTGLAAMPVASGVTRPAAVAREAAAPAAAPALAPAPAAAAAAPAPAPAAAAPVVPAPVEAPDELARIRTDVVARILGRMAPILKFAPEAINLRTPFYHLGFDSISLTELAGQIGADLGVGLTPAVFFEVENVEQLAGHLMSNHGATLRTRHRPAQATPAPAVTRPVAAAGFAPAAPATASDPLLERAVAIIGMSARLPGADDLDAFWRNLREGRNAIAPLPMSRYRGAYREQMEQADFPHRAGVLHDIDRFDAAFFQISPAEAELMDPQHRLFLEAAWAAVEHAGYRASRLPEATGVYVGVSGNDYATLLAAHGVPTEAYTATGTAHSMLANRVSFFLDVHGPSQAIDTACSSSLVALHRAVESLRAGQCEMVIAGGVNLALSADTFVGAYKAGMLSPEAQCKTFSARADGYVRGEGVAALVLKPLRAAERDGDPILGVILGSAENHGGRANSLTAPNPRAQAELIRRAMHGIDPASIGYVEAHGTGTSLGDPVEINGLKLAYAQLPTEDGAPLAAGQCAIGSLKSNIGHLEAAAGVAGVLKVLLAMRHGALPASLQAEPLNPYIELDGSPFRIVRELTAWPRTADAAGRPRPRRAGVSSFGFGGANAHLVLQEYVAPDAMPAAVGPHAIVLSARTDAQLRIVARRLLAWARQAEGDAPAGLIERVAYTLQVGREPMDERLGFEAASLAQLVATLTDYLDDLPDAVLRGSTRRAAAPALPPAGAAMRETLRAWVDGAEIDWSTYHARVPLRVGLPTYPFAGQRHWIPAQAAPTLDDATLERMLDNVLSDTLSVDEAMDALTLADHGRGE</sequence>
<feature type="domain" description="Ketosynthase family 3 (KS3)" evidence="12">
    <location>
        <begin position="1559"/>
        <end position="1996"/>
    </location>
</feature>
<dbReference type="GO" id="GO:0004312">
    <property type="term" value="F:fatty acid synthase activity"/>
    <property type="evidence" value="ECO:0007669"/>
    <property type="project" value="TreeGrafter"/>
</dbReference>
<dbReference type="SUPFAM" id="SSF47336">
    <property type="entry name" value="ACP-like"/>
    <property type="match status" value="2"/>
</dbReference>
<dbReference type="Proteomes" id="UP000029590">
    <property type="component" value="Unassembled WGS sequence"/>
</dbReference>
<feature type="region of interest" description="N-terminal hotdog fold" evidence="9">
    <location>
        <begin position="678"/>
        <end position="797"/>
    </location>
</feature>
<dbReference type="EMBL" id="JPGG01000016">
    <property type="protein sequence ID" value="KGC13035.1"/>
    <property type="molecule type" value="Genomic_DNA"/>
</dbReference>
<comment type="subcellular location">
    <subcellularLocation>
        <location evidence="1">Cytoplasm</location>
    </subcellularLocation>
</comment>
<dbReference type="PROSITE" id="PS00606">
    <property type="entry name" value="KS3_1"/>
    <property type="match status" value="1"/>
</dbReference>
<dbReference type="Pfam" id="PF22621">
    <property type="entry name" value="CurL-like_PKS_C"/>
    <property type="match status" value="1"/>
</dbReference>
<dbReference type="CDD" id="cd00833">
    <property type="entry name" value="PKS"/>
    <property type="match status" value="3"/>
</dbReference>
<keyword evidence="3" id="KW-0596">Phosphopantetheine</keyword>
<dbReference type="InterPro" id="IPR013968">
    <property type="entry name" value="PKS_KR"/>
</dbReference>
<feature type="active site" description="Proton donor; for dehydratase activity" evidence="9">
    <location>
        <position position="874"/>
    </location>
</feature>
<dbReference type="PROSITE" id="PS50075">
    <property type="entry name" value="CARRIER"/>
    <property type="match status" value="2"/>
</dbReference>
<comment type="pathway">
    <text evidence="2">Antibiotic biosynthesis.</text>
</comment>
<evidence type="ECO:0000313" key="15">
    <source>
        <dbReference type="Proteomes" id="UP000029590"/>
    </source>
</evidence>
<dbReference type="Gene3D" id="1.10.1200.10">
    <property type="entry name" value="ACP-like"/>
    <property type="match status" value="2"/>
</dbReference>
<dbReference type="InterPro" id="IPR009081">
    <property type="entry name" value="PP-bd_ACP"/>
</dbReference>
<reference evidence="14 15" key="1">
    <citation type="submission" date="2014-04" db="EMBL/GenBank/DDBJ databases">
        <authorList>
            <person name="Bishop-Lilly K.A."/>
            <person name="Broomall S.M."/>
            <person name="Chain P.S."/>
            <person name="Chertkov O."/>
            <person name="Coyne S.R."/>
            <person name="Daligault H.E."/>
            <person name="Davenport K.W."/>
            <person name="Erkkila T."/>
            <person name="Frey K.G."/>
            <person name="Gibbons H.S."/>
            <person name="Gu W."/>
            <person name="Jaissle J."/>
            <person name="Johnson S.L."/>
            <person name="Koroleva G.I."/>
            <person name="Ladner J.T."/>
            <person name="Lo C.-C."/>
            <person name="Minogue T.D."/>
            <person name="Munk C."/>
            <person name="Palacios G.F."/>
            <person name="Redden C.L."/>
            <person name="Rosenzweig C.N."/>
            <person name="Scholz M.B."/>
            <person name="Teshima H."/>
            <person name="Xu Y."/>
        </authorList>
    </citation>
    <scope>NUCLEOTIDE SEQUENCE [LARGE SCALE GENOMIC DNA]</scope>
    <source>
        <strain evidence="15">gladioli</strain>
    </source>
</reference>
<dbReference type="SMART" id="SM00822">
    <property type="entry name" value="PKS_KR"/>
    <property type="match status" value="1"/>
</dbReference>
<comment type="caution">
    <text evidence="14">The sequence shown here is derived from an EMBL/GenBank/DDBJ whole genome shotgun (WGS) entry which is preliminary data.</text>
</comment>
<evidence type="ECO:0000259" key="12">
    <source>
        <dbReference type="PROSITE" id="PS52004"/>
    </source>
</evidence>
<dbReference type="PROSITE" id="PS00012">
    <property type="entry name" value="PHOSPHOPANTETHEINE"/>
    <property type="match status" value="1"/>
</dbReference>
<keyword evidence="4" id="KW-0963">Cytoplasm</keyword>
<dbReference type="CDD" id="cd08953">
    <property type="entry name" value="KR_2_SDR_x"/>
    <property type="match status" value="1"/>
</dbReference>
<dbReference type="SUPFAM" id="SSF53901">
    <property type="entry name" value="Thiolase-like"/>
    <property type="match status" value="3"/>
</dbReference>
<dbReference type="Gene3D" id="1.10.1240.100">
    <property type="match status" value="3"/>
</dbReference>
<dbReference type="InterPro" id="IPR020806">
    <property type="entry name" value="PKS_PP-bd"/>
</dbReference>
<dbReference type="InterPro" id="IPR050091">
    <property type="entry name" value="PKS_NRPS_Biosynth_Enz"/>
</dbReference>
<evidence type="ECO:0000313" key="14">
    <source>
        <dbReference type="EMBL" id="KGC13035.1"/>
    </source>
</evidence>
<proteinExistence type="predicted"/>
<dbReference type="Pfam" id="PF14765">
    <property type="entry name" value="PS-DH"/>
    <property type="match status" value="1"/>
</dbReference>
<dbReference type="GO" id="GO:0031177">
    <property type="term" value="F:phosphopantetheine binding"/>
    <property type="evidence" value="ECO:0007669"/>
    <property type="project" value="InterPro"/>
</dbReference>
<dbReference type="GO" id="GO:0006633">
    <property type="term" value="P:fatty acid biosynthetic process"/>
    <property type="evidence" value="ECO:0007669"/>
    <property type="project" value="InterPro"/>
</dbReference>
<dbReference type="Pfam" id="PF02801">
    <property type="entry name" value="Ketoacyl-synt_C"/>
    <property type="match status" value="3"/>
</dbReference>
<dbReference type="GO" id="GO:0071770">
    <property type="term" value="P:DIM/DIP cell wall layer assembly"/>
    <property type="evidence" value="ECO:0007669"/>
    <property type="project" value="TreeGrafter"/>
</dbReference>
<dbReference type="Pfam" id="PF22336">
    <property type="entry name" value="RhiE-like_linker"/>
    <property type="match status" value="2"/>
</dbReference>
<evidence type="ECO:0000256" key="5">
    <source>
        <dbReference type="ARBA" id="ARBA00022553"/>
    </source>
</evidence>
<dbReference type="InterPro" id="IPR042104">
    <property type="entry name" value="PKS_dehydratase_sf"/>
</dbReference>
<dbReference type="SMART" id="SM00823">
    <property type="entry name" value="PKS_PP"/>
    <property type="match status" value="2"/>
</dbReference>
<feature type="domain" description="Ketosynthase family 3 (KS3)" evidence="12">
    <location>
        <begin position="2626"/>
        <end position="3055"/>
    </location>
</feature>
<dbReference type="Pfam" id="PF00550">
    <property type="entry name" value="PP-binding"/>
    <property type="match status" value="2"/>
</dbReference>
<evidence type="ECO:0000256" key="7">
    <source>
        <dbReference type="ARBA" id="ARBA00022737"/>
    </source>
</evidence>
<dbReference type="Gene3D" id="3.40.47.10">
    <property type="match status" value="3"/>
</dbReference>
<evidence type="ECO:0000256" key="8">
    <source>
        <dbReference type="ARBA" id="ARBA00054155"/>
    </source>
</evidence>
<evidence type="ECO:0000256" key="2">
    <source>
        <dbReference type="ARBA" id="ARBA00004792"/>
    </source>
</evidence>
<dbReference type="SMART" id="SM00825">
    <property type="entry name" value="PKS_KS"/>
    <property type="match status" value="3"/>
</dbReference>
<dbReference type="SMART" id="SM01294">
    <property type="entry name" value="PKS_PP_betabranch"/>
    <property type="match status" value="1"/>
</dbReference>
<evidence type="ECO:0000256" key="1">
    <source>
        <dbReference type="ARBA" id="ARBA00004496"/>
    </source>
</evidence>
<dbReference type="FunFam" id="3.40.47.10:FF:000019">
    <property type="entry name" value="Polyketide synthase type I"/>
    <property type="match status" value="2"/>
</dbReference>
<dbReference type="InterPro" id="IPR018201">
    <property type="entry name" value="Ketoacyl_synth_AS"/>
</dbReference>
<dbReference type="PANTHER" id="PTHR43775">
    <property type="entry name" value="FATTY ACID SYNTHASE"/>
    <property type="match status" value="1"/>
</dbReference>
<dbReference type="InterPro" id="IPR049552">
    <property type="entry name" value="PKS_DH_N"/>
</dbReference>
<dbReference type="SUPFAM" id="SSF51735">
    <property type="entry name" value="NAD(P)-binding Rossmann-fold domains"/>
    <property type="match status" value="1"/>
</dbReference>
<feature type="active site" description="Proton acceptor; for dehydratase activity" evidence="9">
    <location>
        <position position="707"/>
    </location>
</feature>
<dbReference type="GO" id="GO:0004315">
    <property type="term" value="F:3-oxoacyl-[acyl-carrier-protein] synthase activity"/>
    <property type="evidence" value="ECO:0007669"/>
    <property type="project" value="InterPro"/>
</dbReference>
<dbReference type="InterPro" id="IPR006162">
    <property type="entry name" value="Ppantetheine_attach_site"/>
</dbReference>
<feature type="region of interest" description="Disordered" evidence="10">
    <location>
        <begin position="1"/>
        <end position="41"/>
    </location>
</feature>
<dbReference type="KEGG" id="bgo:BM43_6272"/>
<organism evidence="14 15">
    <name type="scientific">Burkholderia gladioli</name>
    <name type="common">Pseudomonas marginata</name>
    <name type="synonym">Phytomonas marginata</name>
    <dbReference type="NCBI Taxonomy" id="28095"/>
    <lineage>
        <taxon>Bacteria</taxon>
        <taxon>Pseudomonadati</taxon>
        <taxon>Pseudomonadota</taxon>
        <taxon>Betaproteobacteria</taxon>
        <taxon>Burkholderiales</taxon>
        <taxon>Burkholderiaceae</taxon>
        <taxon>Burkholderia</taxon>
    </lineage>
</organism>
<keyword evidence="7" id="KW-0677">Repeat</keyword>
<keyword evidence="5" id="KW-0597">Phosphoprotein</keyword>
<dbReference type="Pfam" id="PF21089">
    <property type="entry name" value="PKS_DH_N"/>
    <property type="match status" value="1"/>
</dbReference>
<name>A0AAW3EZJ8_BURGA</name>
<dbReference type="InterPro" id="IPR020807">
    <property type="entry name" value="PKS_DH"/>
</dbReference>
<dbReference type="SMART" id="SM00826">
    <property type="entry name" value="PKS_DH"/>
    <property type="match status" value="1"/>
</dbReference>
<dbReference type="GO" id="GO:0005737">
    <property type="term" value="C:cytoplasm"/>
    <property type="evidence" value="ECO:0007669"/>
    <property type="project" value="UniProtKB-SubCell"/>
</dbReference>
<dbReference type="Pfam" id="PF08659">
    <property type="entry name" value="KR"/>
    <property type="match status" value="1"/>
</dbReference>
<dbReference type="InterPro" id="IPR016039">
    <property type="entry name" value="Thiolase-like"/>
</dbReference>
<dbReference type="InterPro" id="IPR020841">
    <property type="entry name" value="PKS_Beta-ketoAc_synthase_dom"/>
</dbReference>
<evidence type="ECO:0000256" key="10">
    <source>
        <dbReference type="SAM" id="MobiDB-lite"/>
    </source>
</evidence>
<dbReference type="InterPro" id="IPR036291">
    <property type="entry name" value="NAD(P)-bd_dom_sf"/>
</dbReference>
<keyword evidence="6" id="KW-0808">Transferase</keyword>
<feature type="domain" description="Ketosynthase family 3 (KS3)" evidence="12">
    <location>
        <begin position="44"/>
        <end position="475"/>
    </location>
</feature>
<evidence type="ECO:0000259" key="13">
    <source>
        <dbReference type="PROSITE" id="PS52019"/>
    </source>
</evidence>
<protein>
    <submittedName>
        <fullName evidence="14">Short chain dehydrogenase family protein</fullName>
    </submittedName>
</protein>
<dbReference type="InterPro" id="IPR049900">
    <property type="entry name" value="PKS_mFAS_DH"/>
</dbReference>
<feature type="domain" description="Carrier" evidence="11">
    <location>
        <begin position="1418"/>
        <end position="1491"/>
    </location>
</feature>
<evidence type="ECO:0000256" key="3">
    <source>
        <dbReference type="ARBA" id="ARBA00022450"/>
    </source>
</evidence>
<comment type="function">
    <text evidence="8">Involved in production of the polyketide antibiotic thailandamide.</text>
</comment>
<dbReference type="PROSITE" id="PS52019">
    <property type="entry name" value="PKS_MFAS_DH"/>
    <property type="match status" value="1"/>
</dbReference>
<dbReference type="PANTHER" id="PTHR43775:SF37">
    <property type="entry name" value="SI:DKEY-61P9.11"/>
    <property type="match status" value="1"/>
</dbReference>
<accession>A0AAW3EZJ8</accession>
<feature type="compositionally biased region" description="Basic and acidic residues" evidence="10">
    <location>
        <begin position="1"/>
        <end position="10"/>
    </location>
</feature>
<dbReference type="InterPro" id="IPR014030">
    <property type="entry name" value="Ketoacyl_synth_N"/>
</dbReference>
<dbReference type="Gene3D" id="3.40.50.720">
    <property type="entry name" value="NAD(P)-binding Rossmann-like Domain"/>
    <property type="match status" value="1"/>
</dbReference>
<feature type="domain" description="PKS/mFAS DH" evidence="13">
    <location>
        <begin position="678"/>
        <end position="956"/>
    </location>
</feature>
<dbReference type="RefSeq" id="WP_052710568.1">
    <property type="nucleotide sequence ID" value="NZ_CADEVY010000017.1"/>
</dbReference>